<gene>
    <name evidence="2" type="ORF">M011DRAFT_472409</name>
</gene>
<reference evidence="2" key="1">
    <citation type="journal article" date="2020" name="Stud. Mycol.">
        <title>101 Dothideomycetes genomes: a test case for predicting lifestyles and emergence of pathogens.</title>
        <authorList>
            <person name="Haridas S."/>
            <person name="Albert R."/>
            <person name="Binder M."/>
            <person name="Bloem J."/>
            <person name="Labutti K."/>
            <person name="Salamov A."/>
            <person name="Andreopoulos B."/>
            <person name="Baker S."/>
            <person name="Barry K."/>
            <person name="Bills G."/>
            <person name="Bluhm B."/>
            <person name="Cannon C."/>
            <person name="Castanera R."/>
            <person name="Culley D."/>
            <person name="Daum C."/>
            <person name="Ezra D."/>
            <person name="Gonzalez J."/>
            <person name="Henrissat B."/>
            <person name="Kuo A."/>
            <person name="Liang C."/>
            <person name="Lipzen A."/>
            <person name="Lutzoni F."/>
            <person name="Magnuson J."/>
            <person name="Mondo S."/>
            <person name="Nolan M."/>
            <person name="Ohm R."/>
            <person name="Pangilinan J."/>
            <person name="Park H.-J."/>
            <person name="Ramirez L."/>
            <person name="Alfaro M."/>
            <person name="Sun H."/>
            <person name="Tritt A."/>
            <person name="Yoshinaga Y."/>
            <person name="Zwiers L.-H."/>
            <person name="Turgeon B."/>
            <person name="Goodwin S."/>
            <person name="Spatafora J."/>
            <person name="Crous P."/>
            <person name="Grigoriev I."/>
        </authorList>
    </citation>
    <scope>NUCLEOTIDE SEQUENCE</scope>
    <source>
        <strain evidence="2">CBS 119925</strain>
    </source>
</reference>
<dbReference type="Pfam" id="PF07958">
    <property type="entry name" value="DUF1688"/>
    <property type="match status" value="1"/>
</dbReference>
<name>A0A6A6UVL2_9PLEO</name>
<feature type="region of interest" description="Disordered" evidence="1">
    <location>
        <begin position="1"/>
        <end position="41"/>
    </location>
</feature>
<accession>A0A6A6UVL2</accession>
<evidence type="ECO:0000256" key="1">
    <source>
        <dbReference type="SAM" id="MobiDB-lite"/>
    </source>
</evidence>
<dbReference type="AlphaFoldDB" id="A0A6A6UVL2"/>
<dbReference type="OrthoDB" id="2153176at2759"/>
<dbReference type="PANTHER" id="PTHR31687:SF3">
    <property type="entry name" value="PROTEIN URG3"/>
    <property type="match status" value="1"/>
</dbReference>
<feature type="compositionally biased region" description="Polar residues" evidence="1">
    <location>
        <begin position="12"/>
        <end position="41"/>
    </location>
</feature>
<keyword evidence="3" id="KW-1185">Reference proteome</keyword>
<proteinExistence type="predicted"/>
<evidence type="ECO:0000313" key="3">
    <source>
        <dbReference type="Proteomes" id="UP000799440"/>
    </source>
</evidence>
<evidence type="ECO:0000313" key="2">
    <source>
        <dbReference type="EMBL" id="KAF2742175.1"/>
    </source>
</evidence>
<dbReference type="Proteomes" id="UP000799440">
    <property type="component" value="Unassembled WGS sequence"/>
</dbReference>
<dbReference type="InterPro" id="IPR012469">
    <property type="entry name" value="DUF1688"/>
</dbReference>
<dbReference type="PANTHER" id="PTHR31687">
    <property type="match status" value="1"/>
</dbReference>
<organism evidence="2 3">
    <name type="scientific">Sporormia fimetaria CBS 119925</name>
    <dbReference type="NCBI Taxonomy" id="1340428"/>
    <lineage>
        <taxon>Eukaryota</taxon>
        <taxon>Fungi</taxon>
        <taxon>Dikarya</taxon>
        <taxon>Ascomycota</taxon>
        <taxon>Pezizomycotina</taxon>
        <taxon>Dothideomycetes</taxon>
        <taxon>Pleosporomycetidae</taxon>
        <taxon>Pleosporales</taxon>
        <taxon>Sporormiaceae</taxon>
        <taxon>Sporormia</taxon>
    </lineage>
</organism>
<sequence length="497" mass="55077">MRGLFRKHKQPDSPTGSHPNESNGSLKSPVPSISNGYASKTPTVSFPDVPLPKAPDPALDPAGYLLSIYAVRERSRLVLEKAKKNELRHFTVDMSKFQDTAAYVVSIIKRDYAPDYASIPPHGRWQHFEVGGRPRVDQLMQSWPSTVDAQERTRRLIDLFLVSVLLDAGAGTKWQYRSKESGKIYRRSEGLAVASLEMFKAGLFSSNPDQPYQVDSAGLRKLNPKVMARGLQVTDDNPIDGLEGRTGLLMRLSDALQQSHEVFGREGRPGNMLDYLLSHPSTQASSVPIIMLPTLWSTLMGSLSPVWPSTRAQIDGIPLGDAWPCSTMPSHPSRSWENIVPFHKLTQWLTYSLMVPMTKLLNVHFAGADLLTGLPEYRNGGLLIDTGLLTLKPEDAKRGLDQYQRNAQLKGQPNMEVVPMFTADDDVIVEWRAVTVGFLDELLVEVNALLGLSGRDKLNLAQMLEAGTWKGGREIAEVSRPNTKEPPIMILSDGTVF</sequence>
<protein>
    <submittedName>
        <fullName evidence="2">DUF1688-domain-containing protein</fullName>
    </submittedName>
</protein>
<dbReference type="EMBL" id="MU006613">
    <property type="protein sequence ID" value="KAF2742175.1"/>
    <property type="molecule type" value="Genomic_DNA"/>
</dbReference>